<keyword evidence="3" id="KW-1185">Reference proteome</keyword>
<dbReference type="InterPro" id="IPR018774">
    <property type="entry name" value="Phage_Mu_GpT"/>
</dbReference>
<comment type="caution">
    <text evidence="2">The sequence shown here is derived from an EMBL/GenBank/DDBJ whole genome shotgun (WGS) entry which is preliminary data.</text>
</comment>
<protein>
    <submittedName>
        <fullName evidence="2">Head protein</fullName>
    </submittedName>
</protein>
<dbReference type="Pfam" id="PF10124">
    <property type="entry name" value="Mu-like_gpT"/>
    <property type="match status" value="1"/>
</dbReference>
<gene>
    <name evidence="2" type="ORF">DC078_04195</name>
</gene>
<evidence type="ECO:0000313" key="2">
    <source>
        <dbReference type="EMBL" id="PWD93025.1"/>
    </source>
</evidence>
<evidence type="ECO:0000313" key="3">
    <source>
        <dbReference type="Proteomes" id="UP000245217"/>
    </source>
</evidence>
<dbReference type="Proteomes" id="UP000245217">
    <property type="component" value="Unassembled WGS sequence"/>
</dbReference>
<accession>A0ABX5L353</accession>
<organism evidence="2 3">
    <name type="scientific">Ignatzschineria cameli</name>
    <dbReference type="NCBI Taxonomy" id="2182793"/>
    <lineage>
        <taxon>Bacteria</taxon>
        <taxon>Pseudomonadati</taxon>
        <taxon>Pseudomonadota</taxon>
        <taxon>Gammaproteobacteria</taxon>
        <taxon>Cardiobacteriales</taxon>
        <taxon>Ignatzschineriaceae</taxon>
        <taxon>Ignatzschineria</taxon>
    </lineage>
</organism>
<dbReference type="RefSeq" id="WP_109201349.1">
    <property type="nucleotide sequence ID" value="NZ_QEWS01000003.1"/>
</dbReference>
<reference evidence="3" key="1">
    <citation type="submission" date="2018-05" db="EMBL/GenBank/DDBJ databases">
        <title>Ignatzschineria dubaiensis sp. nov., isolated from necrotic foot tissues of dromedaries (Camelus dromedarius) and associated maggots in Dubai, United Arab Emirates.</title>
        <authorList>
            <person name="Tsang C.C."/>
            <person name="Tang J.Y.M."/>
            <person name="Fong J.Y.H."/>
            <person name="Kinne J."/>
            <person name="Lee H.H."/>
            <person name="Joseph M."/>
            <person name="Jose S."/>
            <person name="Schuster R.K."/>
            <person name="Tang Y."/>
            <person name="Sivakumar S."/>
            <person name="Chen J.H.K."/>
            <person name="Teng J.L.L."/>
            <person name="Lau S.K.P."/>
            <person name="Wernery U."/>
            <person name="Woo P.C.Y."/>
        </authorList>
    </citation>
    <scope>NUCLEOTIDE SEQUENCE [LARGE SCALE GENOMIC DNA]</scope>
    <source>
        <strain evidence="3">UAE-HKU58</strain>
    </source>
</reference>
<dbReference type="EMBL" id="QEWV01000003">
    <property type="protein sequence ID" value="PWD93025.1"/>
    <property type="molecule type" value="Genomic_DNA"/>
</dbReference>
<name>A0ABX5L353_9GAMM</name>
<proteinExistence type="predicted"/>
<feature type="domain" description="Bacteriophage Mu GpT" evidence="1">
    <location>
        <begin position="9"/>
        <end position="299"/>
    </location>
</feature>
<evidence type="ECO:0000259" key="1">
    <source>
        <dbReference type="Pfam" id="PF10124"/>
    </source>
</evidence>
<sequence length="299" mass="33341">MAAISHALIKALNVGFDKSFQEGVGSAESQYLKITTKTKSNTTSTTYGWLGKMPSMREWIGARVVQDISNSGYNIVNKKFESTIGVDRVDIDDDNVGIYSPIFEELGREGAEFPDQLIGALLAAGDKTPCYDGQNFFDAEHPVNEKHDGTGTANKVSNITEGDGPAWFVLDCSRAIKPLIYQERDPLEMTAMDKVDDENVFTFDQFRYGTRTRCNVGFGFWQMAHMSKAELNADNLWDVIQKMRQVEGDGGKKLGIKPTVLVVPPELEKQATRLLERELDSASSNELKGRLELMVYDFL</sequence>